<organism evidence="2">
    <name type="scientific">Loa loa</name>
    <name type="common">Eye worm</name>
    <name type="synonym">Filaria loa</name>
    <dbReference type="NCBI Taxonomy" id="7209"/>
    <lineage>
        <taxon>Eukaryota</taxon>
        <taxon>Metazoa</taxon>
        <taxon>Ecdysozoa</taxon>
        <taxon>Nematoda</taxon>
        <taxon>Chromadorea</taxon>
        <taxon>Rhabditida</taxon>
        <taxon>Spirurina</taxon>
        <taxon>Spiruromorpha</taxon>
        <taxon>Filarioidea</taxon>
        <taxon>Onchocercidae</taxon>
        <taxon>Loa</taxon>
    </lineage>
</organism>
<dbReference type="AlphaFoldDB" id="A0A1S0TPM8"/>
<dbReference type="RefSeq" id="XP_003146148.1">
    <property type="nucleotide sequence ID" value="XM_003146100.2"/>
</dbReference>
<dbReference type="KEGG" id="loa:LOAG_10576"/>
<reference evidence="2" key="1">
    <citation type="submission" date="2012-04" db="EMBL/GenBank/DDBJ databases">
        <title>The Genome Sequence of Loa loa.</title>
        <authorList>
            <consortium name="The Broad Institute Genome Sequencing Platform"/>
            <consortium name="Broad Institute Genome Sequencing Center for Infectious Disease"/>
            <person name="Nutman T.B."/>
            <person name="Fink D.L."/>
            <person name="Russ C."/>
            <person name="Young S."/>
            <person name="Zeng Q."/>
            <person name="Gargeya S."/>
            <person name="Alvarado L."/>
            <person name="Berlin A."/>
            <person name="Chapman S.B."/>
            <person name="Chen Z."/>
            <person name="Freedman E."/>
            <person name="Gellesch M."/>
            <person name="Goldberg J."/>
            <person name="Griggs A."/>
            <person name="Gujja S."/>
            <person name="Heilman E.R."/>
            <person name="Heiman D."/>
            <person name="Howarth C."/>
            <person name="Mehta T."/>
            <person name="Neiman D."/>
            <person name="Pearson M."/>
            <person name="Roberts A."/>
            <person name="Saif S."/>
            <person name="Shea T."/>
            <person name="Shenoy N."/>
            <person name="Sisk P."/>
            <person name="Stolte C."/>
            <person name="Sykes S."/>
            <person name="White J."/>
            <person name="Yandava C."/>
            <person name="Haas B."/>
            <person name="Henn M.R."/>
            <person name="Nusbaum C."/>
            <person name="Birren B."/>
        </authorList>
    </citation>
    <scope>NUCLEOTIDE SEQUENCE [LARGE SCALE GENOMIC DNA]</scope>
</reference>
<dbReference type="OMA" id="HRFFPWF"/>
<keyword evidence="1" id="KW-1133">Transmembrane helix</keyword>
<sequence>MNNKVRFDEEMGFLEIWDQIRKRITSDQCEIQEFASMLHNLTYSSELAMKNCKPKNREIYTALCCVLREQIINKKEHFTKTSKYIDDSTAIVDSGFETFHSESPMENSSKLITPNHAKIDQKVKTHRSKCIKPRSQKILLRNVAYDATVVKSAFNDKIINAKQSTNTYPYMVTAIMCCFACLIAFIPHRFFPWFFTLISFNSPPPL</sequence>
<accession>A0A1S0TPM8</accession>
<dbReference type="OrthoDB" id="5779565at2759"/>
<proteinExistence type="predicted"/>
<name>A0A1S0TPM8_LOALO</name>
<protein>
    <submittedName>
        <fullName evidence="2">Uncharacterized protein</fullName>
    </submittedName>
</protein>
<keyword evidence="1" id="KW-0812">Transmembrane</keyword>
<evidence type="ECO:0000256" key="1">
    <source>
        <dbReference type="SAM" id="Phobius"/>
    </source>
</evidence>
<keyword evidence="1" id="KW-0472">Membrane</keyword>
<evidence type="ECO:0000313" key="2">
    <source>
        <dbReference type="EMBL" id="EFO17921.1"/>
    </source>
</evidence>
<feature type="transmembrane region" description="Helical" evidence="1">
    <location>
        <begin position="168"/>
        <end position="186"/>
    </location>
</feature>
<dbReference type="InParanoid" id="A0A1S0TPM8"/>
<gene>
    <name evidence="2" type="ORF">LOAG_10576</name>
</gene>
<dbReference type="EMBL" id="JH712393">
    <property type="protein sequence ID" value="EFO17921.1"/>
    <property type="molecule type" value="Genomic_DNA"/>
</dbReference>
<dbReference type="CTD" id="9948023"/>
<dbReference type="GeneID" id="9948023"/>